<evidence type="ECO:0000313" key="2">
    <source>
        <dbReference type="Proteomes" id="UP000663833"/>
    </source>
</evidence>
<organism evidence="1 2">
    <name type="scientific">Rotaria socialis</name>
    <dbReference type="NCBI Taxonomy" id="392032"/>
    <lineage>
        <taxon>Eukaryota</taxon>
        <taxon>Metazoa</taxon>
        <taxon>Spiralia</taxon>
        <taxon>Gnathifera</taxon>
        <taxon>Rotifera</taxon>
        <taxon>Eurotatoria</taxon>
        <taxon>Bdelloidea</taxon>
        <taxon>Philodinida</taxon>
        <taxon>Philodinidae</taxon>
        <taxon>Rotaria</taxon>
    </lineage>
</organism>
<sequence>MDQQLNEHSTIHKNTRANVLIDRLSLRVICHFVYNWHVSQSFTSSFKPSYDRECSCKIVTFDGLLFTDRGHGLFMCSPTEIQKLSIASDIKEQVNEMLCELYDPSVAMPEA</sequence>
<proteinExistence type="predicted"/>
<dbReference type="Proteomes" id="UP000663833">
    <property type="component" value="Unassembled WGS sequence"/>
</dbReference>
<evidence type="ECO:0000313" key="1">
    <source>
        <dbReference type="EMBL" id="CAF3534912.1"/>
    </source>
</evidence>
<protein>
    <submittedName>
        <fullName evidence="1">Uncharacterized protein</fullName>
    </submittedName>
</protein>
<dbReference type="AlphaFoldDB" id="A0A818J5I0"/>
<accession>A0A818J5I0</accession>
<reference evidence="1" key="1">
    <citation type="submission" date="2021-02" db="EMBL/GenBank/DDBJ databases">
        <authorList>
            <person name="Nowell W R."/>
        </authorList>
    </citation>
    <scope>NUCLEOTIDE SEQUENCE</scope>
</reference>
<name>A0A818J5I0_9BILA</name>
<gene>
    <name evidence="1" type="ORF">LUA448_LOCUS27167</name>
</gene>
<comment type="caution">
    <text evidence="1">The sequence shown here is derived from an EMBL/GenBank/DDBJ whole genome shotgun (WGS) entry which is preliminary data.</text>
</comment>
<dbReference type="EMBL" id="CAJNYD010003659">
    <property type="protein sequence ID" value="CAF3534912.1"/>
    <property type="molecule type" value="Genomic_DNA"/>
</dbReference>